<reference evidence="8 9" key="1">
    <citation type="submission" date="2018-06" db="EMBL/GenBank/DDBJ databases">
        <title>Genome sequencing of Oceanotoga sp. sy52.</title>
        <authorList>
            <person name="Mori K."/>
        </authorList>
    </citation>
    <scope>NUCLEOTIDE SEQUENCE [LARGE SCALE GENOMIC DNA]</scope>
    <source>
        <strain evidence="9">sy52</strain>
    </source>
</reference>
<dbReference type="InterPro" id="IPR036286">
    <property type="entry name" value="LexA/Signal_pep-like_sf"/>
</dbReference>
<organism evidence="8 9">
    <name type="scientific">Tepiditoga spiralis</name>
    <dbReference type="NCBI Taxonomy" id="2108365"/>
    <lineage>
        <taxon>Bacteria</taxon>
        <taxon>Thermotogati</taxon>
        <taxon>Thermotogota</taxon>
        <taxon>Thermotogae</taxon>
        <taxon>Petrotogales</taxon>
        <taxon>Petrotogaceae</taxon>
        <taxon>Tepiditoga</taxon>
    </lineage>
</organism>
<evidence type="ECO:0000256" key="5">
    <source>
        <dbReference type="PIRSR" id="PIRSR600223-1"/>
    </source>
</evidence>
<evidence type="ECO:0000256" key="4">
    <source>
        <dbReference type="ARBA" id="ARBA00022801"/>
    </source>
</evidence>
<dbReference type="FunCoup" id="A0A7G1G2Y0">
    <property type="interactions" value="354"/>
</dbReference>
<feature type="domain" description="Peptidase S26" evidence="7">
    <location>
        <begin position="14"/>
        <end position="123"/>
    </location>
</feature>
<dbReference type="PANTHER" id="PTHR43390:SF1">
    <property type="entry name" value="CHLOROPLAST PROCESSING PEPTIDASE"/>
    <property type="match status" value="1"/>
</dbReference>
<dbReference type="PROSITE" id="PS00760">
    <property type="entry name" value="SPASE_I_2"/>
    <property type="match status" value="1"/>
</dbReference>
<gene>
    <name evidence="8" type="ORF">OSSY52_08220</name>
</gene>
<dbReference type="RefSeq" id="WP_190615754.1">
    <property type="nucleotide sequence ID" value="NZ_AP018712.1"/>
</dbReference>
<feature type="active site" evidence="5">
    <location>
        <position position="111"/>
    </location>
</feature>
<evidence type="ECO:0000313" key="9">
    <source>
        <dbReference type="Proteomes" id="UP000516361"/>
    </source>
</evidence>
<accession>A0A7G1G2Y0</accession>
<evidence type="ECO:0000256" key="1">
    <source>
        <dbReference type="ARBA" id="ARBA00000677"/>
    </source>
</evidence>
<dbReference type="PRINTS" id="PR00727">
    <property type="entry name" value="LEADERPTASE"/>
</dbReference>
<dbReference type="GO" id="GO:0006465">
    <property type="term" value="P:signal peptide processing"/>
    <property type="evidence" value="ECO:0007669"/>
    <property type="project" value="InterPro"/>
</dbReference>
<dbReference type="GO" id="GO:0009003">
    <property type="term" value="F:signal peptidase activity"/>
    <property type="evidence" value="ECO:0007669"/>
    <property type="project" value="UniProtKB-EC"/>
</dbReference>
<feature type="transmembrane region" description="Helical" evidence="6">
    <location>
        <begin position="16"/>
        <end position="35"/>
    </location>
</feature>
<dbReference type="SUPFAM" id="SSF51306">
    <property type="entry name" value="LexA/Signal peptidase"/>
    <property type="match status" value="1"/>
</dbReference>
<dbReference type="CDD" id="cd06530">
    <property type="entry name" value="S26_SPase_I"/>
    <property type="match status" value="2"/>
</dbReference>
<evidence type="ECO:0000259" key="7">
    <source>
        <dbReference type="Pfam" id="PF10502"/>
    </source>
</evidence>
<dbReference type="PANTHER" id="PTHR43390">
    <property type="entry name" value="SIGNAL PEPTIDASE I"/>
    <property type="match status" value="1"/>
</dbReference>
<dbReference type="InterPro" id="IPR000223">
    <property type="entry name" value="Pept_S26A_signal_pept_1"/>
</dbReference>
<keyword evidence="4 6" id="KW-0378">Hydrolase</keyword>
<dbReference type="EMBL" id="AP018712">
    <property type="protein sequence ID" value="BBE30681.1"/>
    <property type="molecule type" value="Genomic_DNA"/>
</dbReference>
<dbReference type="InParanoid" id="A0A7G1G2Y0"/>
<dbReference type="Gene3D" id="2.10.109.10">
    <property type="entry name" value="Umud Fragment, subunit A"/>
    <property type="match status" value="1"/>
</dbReference>
<feature type="domain" description="Peptidase S26" evidence="7">
    <location>
        <begin position="244"/>
        <end position="313"/>
    </location>
</feature>
<dbReference type="Pfam" id="PF10502">
    <property type="entry name" value="Peptidase_S26"/>
    <property type="match status" value="2"/>
</dbReference>
<evidence type="ECO:0000256" key="3">
    <source>
        <dbReference type="ARBA" id="ARBA00013208"/>
    </source>
</evidence>
<dbReference type="InterPro" id="IPR019533">
    <property type="entry name" value="Peptidase_S26"/>
</dbReference>
<dbReference type="AlphaFoldDB" id="A0A7G1G2Y0"/>
<evidence type="ECO:0000256" key="6">
    <source>
        <dbReference type="RuleBase" id="RU362042"/>
    </source>
</evidence>
<keyword evidence="6" id="KW-0645">Protease</keyword>
<comment type="catalytic activity">
    <reaction evidence="1 6">
        <text>Cleavage of hydrophobic, N-terminal signal or leader sequences from secreted and periplasmic proteins.</text>
        <dbReference type="EC" id="3.4.21.89"/>
    </reaction>
</comment>
<keyword evidence="9" id="KW-1185">Reference proteome</keyword>
<proteinExistence type="inferred from homology"/>
<dbReference type="KEGG" id="ocy:OSSY52_08220"/>
<protein>
    <recommendedName>
        <fullName evidence="3 6">Signal peptidase I</fullName>
        <ecNumber evidence="3 6">3.4.21.89</ecNumber>
    </recommendedName>
</protein>
<dbReference type="InterPro" id="IPR019757">
    <property type="entry name" value="Pept_S26A_signal_pept_1_Lys-AS"/>
</dbReference>
<comment type="subcellular location">
    <subcellularLocation>
        <location evidence="6">Membrane</location>
        <topology evidence="6">Single-pass type II membrane protein</topology>
    </subcellularLocation>
</comment>
<sequence length="322" mass="38299">MKENIEKKIKHETLDWLSAIIYAVIFGTIIRLFVFETMMVPTVSMVPTIEVGDRMFIEKVTYNYTKPKRGDIISFWTPFIDKSSQKKLRAFDKFMDFFAPKEFNGHVKYVKRLVGLPGDTIRLVPVKESFWKDLESGNLKEVPPWLDFIIKYYGEIKYVPDLIKSKVSQLEVNGKIPKGFENRYYLINAIFENENFYKYLAYPEKLKEEIYSSNVYFFYKGNFDNKLYIGKLNINFYKQQNNDNDYTTWYEKLIKNVDLSKAIFRDKDNYINIKIPKGYCFFMGDNTLESYDSRFFGLVPEKNIIGTPFLRIWPMKRFGTIK</sequence>
<feature type="active site" evidence="5">
    <location>
        <position position="44"/>
    </location>
</feature>
<dbReference type="GO" id="GO:0004252">
    <property type="term" value="F:serine-type endopeptidase activity"/>
    <property type="evidence" value="ECO:0007669"/>
    <property type="project" value="InterPro"/>
</dbReference>
<keyword evidence="6" id="KW-0812">Transmembrane</keyword>
<name>A0A7G1G2Y0_9BACT</name>
<comment type="similarity">
    <text evidence="2 6">Belongs to the peptidase S26 family.</text>
</comment>
<dbReference type="NCBIfam" id="TIGR02227">
    <property type="entry name" value="sigpep_I_bact"/>
    <property type="match status" value="2"/>
</dbReference>
<keyword evidence="6" id="KW-0472">Membrane</keyword>
<evidence type="ECO:0000313" key="8">
    <source>
        <dbReference type="EMBL" id="BBE30681.1"/>
    </source>
</evidence>
<dbReference type="EC" id="3.4.21.89" evidence="3 6"/>
<dbReference type="Proteomes" id="UP000516361">
    <property type="component" value="Chromosome"/>
</dbReference>
<keyword evidence="6" id="KW-1133">Transmembrane helix</keyword>
<evidence type="ECO:0000256" key="2">
    <source>
        <dbReference type="ARBA" id="ARBA00009370"/>
    </source>
</evidence>
<dbReference type="GO" id="GO:0016020">
    <property type="term" value="C:membrane"/>
    <property type="evidence" value="ECO:0007669"/>
    <property type="project" value="UniProtKB-SubCell"/>
</dbReference>